<dbReference type="InterPro" id="IPR028386">
    <property type="entry name" value="CENP-C/Mif2/cnp3"/>
</dbReference>
<keyword evidence="3" id="KW-0238">DNA-binding</keyword>
<evidence type="ECO:0000256" key="5">
    <source>
        <dbReference type="ARBA" id="ARBA00057947"/>
    </source>
</evidence>
<dbReference type="PRINTS" id="PR00929">
    <property type="entry name" value="ATHOOK"/>
</dbReference>
<feature type="compositionally biased region" description="Basic and acidic residues" evidence="7">
    <location>
        <begin position="561"/>
        <end position="573"/>
    </location>
</feature>
<dbReference type="CDD" id="cd06993">
    <property type="entry name" value="cupin_CENP-C_C"/>
    <property type="match status" value="1"/>
</dbReference>
<evidence type="ECO:0000313" key="10">
    <source>
        <dbReference type="Proteomes" id="UP000030653"/>
    </source>
</evidence>
<feature type="compositionally biased region" description="Basic and acidic residues" evidence="7">
    <location>
        <begin position="373"/>
        <end position="400"/>
    </location>
</feature>
<reference evidence="9 10" key="1">
    <citation type="journal article" date="2012" name="Science">
        <title>The Paleozoic origin of enzymatic lignin decomposition reconstructed from 31 fungal genomes.</title>
        <authorList>
            <person name="Floudas D."/>
            <person name="Binder M."/>
            <person name="Riley R."/>
            <person name="Barry K."/>
            <person name="Blanchette R.A."/>
            <person name="Henrissat B."/>
            <person name="Martinez A.T."/>
            <person name="Otillar R."/>
            <person name="Spatafora J.W."/>
            <person name="Yadav J.S."/>
            <person name="Aerts A."/>
            <person name="Benoit I."/>
            <person name="Boyd A."/>
            <person name="Carlson A."/>
            <person name="Copeland A."/>
            <person name="Coutinho P.M."/>
            <person name="de Vries R.P."/>
            <person name="Ferreira P."/>
            <person name="Findley K."/>
            <person name="Foster B."/>
            <person name="Gaskell J."/>
            <person name="Glotzer D."/>
            <person name="Gorecki P."/>
            <person name="Heitman J."/>
            <person name="Hesse C."/>
            <person name="Hori C."/>
            <person name="Igarashi K."/>
            <person name="Jurgens J.A."/>
            <person name="Kallen N."/>
            <person name="Kersten P."/>
            <person name="Kohler A."/>
            <person name="Kuees U."/>
            <person name="Kumar T.K.A."/>
            <person name="Kuo A."/>
            <person name="LaButti K."/>
            <person name="Larrondo L.F."/>
            <person name="Lindquist E."/>
            <person name="Ling A."/>
            <person name="Lombard V."/>
            <person name="Lucas S."/>
            <person name="Lundell T."/>
            <person name="Martin R."/>
            <person name="McLaughlin D.J."/>
            <person name="Morgenstern I."/>
            <person name="Morin E."/>
            <person name="Murat C."/>
            <person name="Nagy L.G."/>
            <person name="Nolan M."/>
            <person name="Ohm R.A."/>
            <person name="Patyshakuliyeva A."/>
            <person name="Rokas A."/>
            <person name="Ruiz-Duenas F.J."/>
            <person name="Sabat G."/>
            <person name="Salamov A."/>
            <person name="Samejima M."/>
            <person name="Schmutz J."/>
            <person name="Slot J.C."/>
            <person name="St John F."/>
            <person name="Stenlid J."/>
            <person name="Sun H."/>
            <person name="Sun S."/>
            <person name="Syed K."/>
            <person name="Tsang A."/>
            <person name="Wiebenga A."/>
            <person name="Young D."/>
            <person name="Pisabarro A."/>
            <person name="Eastwood D.C."/>
            <person name="Martin F."/>
            <person name="Cullen D."/>
            <person name="Grigoriev I.V."/>
            <person name="Hibbett D.S."/>
        </authorList>
    </citation>
    <scope>NUCLEOTIDE SEQUENCE [LARGE SCALE GENOMIC DNA]</scope>
    <source>
        <strain evidence="9 10">DJM-731 SS1</strain>
    </source>
</reference>
<gene>
    <name evidence="9" type="ORF">DACRYDRAFT_74294</name>
</gene>
<dbReference type="GeneID" id="63691119"/>
<dbReference type="AlphaFoldDB" id="M5GGA7"/>
<dbReference type="GO" id="GO:0019237">
    <property type="term" value="F:centromeric DNA binding"/>
    <property type="evidence" value="ECO:0007669"/>
    <property type="project" value="InterPro"/>
</dbReference>
<evidence type="ECO:0000256" key="2">
    <source>
        <dbReference type="ARBA" id="ARBA00010291"/>
    </source>
</evidence>
<dbReference type="PANTHER" id="PTHR16684">
    <property type="entry name" value="CENTROMERE PROTEIN C"/>
    <property type="match status" value="1"/>
</dbReference>
<feature type="compositionally biased region" description="Acidic residues" evidence="7">
    <location>
        <begin position="357"/>
        <end position="372"/>
    </location>
</feature>
<feature type="compositionally biased region" description="Polar residues" evidence="7">
    <location>
        <begin position="81"/>
        <end position="98"/>
    </location>
</feature>
<dbReference type="InterPro" id="IPR011051">
    <property type="entry name" value="RmlC_Cupin_sf"/>
</dbReference>
<evidence type="ECO:0000256" key="3">
    <source>
        <dbReference type="ARBA" id="ARBA00023125"/>
    </source>
</evidence>
<dbReference type="FunFam" id="2.60.120.10:FF:000033">
    <property type="entry name" value="Centromere protein C 1"/>
    <property type="match status" value="1"/>
</dbReference>
<feature type="compositionally biased region" description="Low complexity" evidence="7">
    <location>
        <begin position="39"/>
        <end position="52"/>
    </location>
</feature>
<evidence type="ECO:0000256" key="6">
    <source>
        <dbReference type="ARBA" id="ARBA00075033"/>
    </source>
</evidence>
<accession>M5GGA7</accession>
<organism evidence="9 10">
    <name type="scientific">Dacryopinax primogenitus (strain DJM 731)</name>
    <name type="common">Brown rot fungus</name>
    <dbReference type="NCBI Taxonomy" id="1858805"/>
    <lineage>
        <taxon>Eukaryota</taxon>
        <taxon>Fungi</taxon>
        <taxon>Dikarya</taxon>
        <taxon>Basidiomycota</taxon>
        <taxon>Agaricomycotina</taxon>
        <taxon>Dacrymycetes</taxon>
        <taxon>Dacrymycetales</taxon>
        <taxon>Dacrymycetaceae</taxon>
        <taxon>Dacryopinax</taxon>
    </lineage>
</organism>
<sequence>MEIDTSIIGATTAFFEGRPSVVSNRSRLSQTEADYEGIPSPSVSRVGRPRSSQAPLDPRTPRRRPRDSDNEDELTRPPDSASVTRITPHTPGSPSKSRNVVDGPGEVEDVPETSPTVAGPRRKGKGRPSGESAGEAEPAYDDDQIPQYDGMDLAAEEPPPVETNGHAEAEETDEHKDVQEEEEEEGQEEEEAQEEEEEQDEEEDEDEDDESPPPKRGRGRPRKGEVVKRKPEKAATTSKGKRGRPRKEDSQRAPSRRPRSQTVESSPERGISEVIDVHGGDGEGHFFDSEGRRRNARVRYAPLEYWRNEKVVYGRRQSGVAVVPVIKQIIKVAPDPVRPVGTAHRTHPWKKRKASTDNEEDEEENEDEDEDNEREHKRARSEQRGYVEEDPPEKGWDSKTDPLGVVMEYVTKTEVERRVAFTQSMVQPREAANARFKFQKIFGDGEFLAAGMLSIPVGETKPAKSSKDNSYVFYVIQGAVKVQIYRTSFLVSIGGMFLVPRGNVYEIENVAERETVLFFAQARKIPEDGNVSMQDSQGTPIKRRASMTPGPDASRVSMTPRRSEPPRSIERSGSRSGSRAASSRPNGYRRRH</sequence>
<feature type="compositionally biased region" description="Basic and acidic residues" evidence="7">
    <location>
        <begin position="165"/>
        <end position="178"/>
    </location>
</feature>
<dbReference type="GO" id="GO:0005634">
    <property type="term" value="C:nucleus"/>
    <property type="evidence" value="ECO:0007669"/>
    <property type="project" value="UniProtKB-SubCell"/>
</dbReference>
<dbReference type="PANTHER" id="PTHR16684:SF11">
    <property type="entry name" value="CENTROMERE PROTEIN C"/>
    <property type="match status" value="1"/>
</dbReference>
<feature type="compositionally biased region" description="Low complexity" evidence="7">
    <location>
        <begin position="574"/>
        <end position="585"/>
    </location>
</feature>
<dbReference type="InterPro" id="IPR025974">
    <property type="entry name" value="Mif2/CENP-C_cupin"/>
</dbReference>
<dbReference type="Pfam" id="PF11699">
    <property type="entry name" value="CENP-C_C"/>
    <property type="match status" value="1"/>
</dbReference>
<dbReference type="RefSeq" id="XP_040632052.1">
    <property type="nucleotide sequence ID" value="XM_040776057.1"/>
</dbReference>
<keyword evidence="4" id="KW-0539">Nucleus</keyword>
<evidence type="ECO:0000256" key="4">
    <source>
        <dbReference type="ARBA" id="ARBA00023242"/>
    </source>
</evidence>
<dbReference type="GO" id="GO:0051315">
    <property type="term" value="P:attachment of mitotic spindle microtubules to kinetochore"/>
    <property type="evidence" value="ECO:0007669"/>
    <property type="project" value="TreeGrafter"/>
</dbReference>
<dbReference type="Gene3D" id="2.60.120.10">
    <property type="entry name" value="Jelly Rolls"/>
    <property type="match status" value="1"/>
</dbReference>
<feature type="compositionally biased region" description="Polar residues" evidence="7">
    <location>
        <begin position="21"/>
        <end position="32"/>
    </location>
</feature>
<dbReference type="OMA" id="CHGRVQV"/>
<dbReference type="GO" id="GO:0000776">
    <property type="term" value="C:kinetochore"/>
    <property type="evidence" value="ECO:0007669"/>
    <property type="project" value="InterPro"/>
</dbReference>
<dbReference type="InterPro" id="IPR014710">
    <property type="entry name" value="RmlC-like_jellyroll"/>
</dbReference>
<feature type="compositionally biased region" description="Basic residues" evidence="7">
    <location>
        <begin position="344"/>
        <end position="353"/>
    </location>
</feature>
<dbReference type="STRING" id="1858805.M5GGA7"/>
<evidence type="ECO:0000256" key="7">
    <source>
        <dbReference type="SAM" id="MobiDB-lite"/>
    </source>
</evidence>
<proteinExistence type="inferred from homology"/>
<dbReference type="GO" id="GO:0051382">
    <property type="term" value="P:kinetochore assembly"/>
    <property type="evidence" value="ECO:0007669"/>
    <property type="project" value="InterPro"/>
</dbReference>
<evidence type="ECO:0000256" key="1">
    <source>
        <dbReference type="ARBA" id="ARBA00004123"/>
    </source>
</evidence>
<comment type="function">
    <text evidence="5">Component of the kinetochore, a multiprotein complex that assembles on centromeric DNA and attaches chromosomes to spindle microtubules, mediating chromosome segregation and sister chromatid segregation during meiosis and mitosis. Component of the inner kinetochore constitutive centromere-associated network (CCAN), which serves as a structural platform for outer kinetochore assembly.</text>
</comment>
<dbReference type="Proteomes" id="UP000030653">
    <property type="component" value="Unassembled WGS sequence"/>
</dbReference>
<dbReference type="OrthoDB" id="1939643at2759"/>
<dbReference type="SUPFAM" id="SSF51182">
    <property type="entry name" value="RmlC-like cupins"/>
    <property type="match status" value="1"/>
</dbReference>
<protein>
    <recommendedName>
        <fullName evidence="6">CENP-C homolog</fullName>
    </recommendedName>
</protein>
<evidence type="ECO:0000259" key="8">
    <source>
        <dbReference type="Pfam" id="PF11699"/>
    </source>
</evidence>
<comment type="subcellular location">
    <subcellularLocation>
        <location evidence="1">Nucleus</location>
    </subcellularLocation>
</comment>
<dbReference type="InterPro" id="IPR017956">
    <property type="entry name" value="AT_hook_DNA-bd_motif"/>
</dbReference>
<name>M5GGA7_DACPD</name>
<feature type="region of interest" description="Disordered" evidence="7">
    <location>
        <begin position="337"/>
        <end position="400"/>
    </location>
</feature>
<dbReference type="HOGENOM" id="CLU_022335_0_0_1"/>
<feature type="compositionally biased region" description="Basic and acidic residues" evidence="7">
    <location>
        <begin position="222"/>
        <end position="233"/>
    </location>
</feature>
<feature type="region of interest" description="Disordered" evidence="7">
    <location>
        <begin position="18"/>
        <end position="294"/>
    </location>
</feature>
<feature type="compositionally biased region" description="Acidic residues" evidence="7">
    <location>
        <begin position="179"/>
        <end position="211"/>
    </location>
</feature>
<evidence type="ECO:0000313" key="9">
    <source>
        <dbReference type="EMBL" id="EJU05158.1"/>
    </source>
</evidence>
<comment type="similarity">
    <text evidence="2">Belongs to the CENP-C/MIF2 family.</text>
</comment>
<feature type="compositionally biased region" description="Basic and acidic residues" evidence="7">
    <location>
        <begin position="266"/>
        <end position="293"/>
    </location>
</feature>
<dbReference type="EMBL" id="JH795856">
    <property type="protein sequence ID" value="EJU05158.1"/>
    <property type="molecule type" value="Genomic_DNA"/>
</dbReference>
<feature type="region of interest" description="Disordered" evidence="7">
    <location>
        <begin position="529"/>
        <end position="592"/>
    </location>
</feature>
<dbReference type="GO" id="GO:0051455">
    <property type="term" value="P:spindle attachment to meiosis I kinetochore"/>
    <property type="evidence" value="ECO:0007669"/>
    <property type="project" value="TreeGrafter"/>
</dbReference>
<keyword evidence="10" id="KW-1185">Reference proteome</keyword>
<feature type="domain" description="Mif2/CENP-C cupin" evidence="8">
    <location>
        <begin position="436"/>
        <end position="521"/>
    </location>
</feature>